<dbReference type="PROSITE" id="PS51007">
    <property type="entry name" value="CYTC"/>
    <property type="match status" value="1"/>
</dbReference>
<evidence type="ECO:0000256" key="4">
    <source>
        <dbReference type="ARBA" id="ARBA00022723"/>
    </source>
</evidence>
<dbReference type="GO" id="GO:0046872">
    <property type="term" value="F:metal ion binding"/>
    <property type="evidence" value="ECO:0007669"/>
    <property type="project" value="UniProtKB-KW"/>
</dbReference>
<evidence type="ECO:0000256" key="8">
    <source>
        <dbReference type="PROSITE-ProRule" id="PRU00221"/>
    </source>
</evidence>
<evidence type="ECO:0000313" key="12">
    <source>
        <dbReference type="EMBL" id="KPQ09845.1"/>
    </source>
</evidence>
<dbReference type="PANTHER" id="PTHR22847">
    <property type="entry name" value="WD40 REPEAT PROTEIN"/>
    <property type="match status" value="1"/>
</dbReference>
<dbReference type="InterPro" id="IPR001680">
    <property type="entry name" value="WD40_rpt"/>
</dbReference>
<dbReference type="GO" id="GO:0020037">
    <property type="term" value="F:heme binding"/>
    <property type="evidence" value="ECO:0007669"/>
    <property type="project" value="InterPro"/>
</dbReference>
<dbReference type="SUPFAM" id="SSF50978">
    <property type="entry name" value="WD40 repeat-like"/>
    <property type="match status" value="1"/>
</dbReference>
<evidence type="ECO:0000313" key="14">
    <source>
        <dbReference type="Proteomes" id="UP000050497"/>
    </source>
</evidence>
<keyword evidence="2 8" id="KW-0853">WD repeat</keyword>
<dbReference type="SUPFAM" id="SSF46626">
    <property type="entry name" value="Cytochrome c"/>
    <property type="match status" value="1"/>
</dbReference>
<keyword evidence="6" id="KW-0249">Electron transport</keyword>
<dbReference type="InterPro" id="IPR002327">
    <property type="entry name" value="Cyt_c_1A/1B"/>
</dbReference>
<reference evidence="13 15" key="2">
    <citation type="submission" date="2016-08" db="EMBL/GenBank/DDBJ databases">
        <authorList>
            <person name="Varghese N."/>
            <person name="Submissions Spin"/>
        </authorList>
    </citation>
    <scope>NUCLEOTIDE SEQUENCE [LARGE SCALE GENOMIC DNA]</scope>
    <source>
        <strain evidence="13 15">HL-109</strain>
    </source>
</reference>
<dbReference type="InterPro" id="IPR036322">
    <property type="entry name" value="WD40_repeat_dom_sf"/>
</dbReference>
<dbReference type="SMART" id="SM00320">
    <property type="entry name" value="WD40"/>
    <property type="match status" value="5"/>
</dbReference>
<keyword evidence="1" id="KW-0813">Transport</keyword>
<accession>A0A0P7Y6H1</accession>
<feature type="repeat" description="WD" evidence="8">
    <location>
        <begin position="105"/>
        <end position="146"/>
    </location>
</feature>
<dbReference type="GO" id="GO:0009055">
    <property type="term" value="F:electron transfer activity"/>
    <property type="evidence" value="ECO:0007669"/>
    <property type="project" value="InterPro"/>
</dbReference>
<gene>
    <name evidence="13" type="ORF">GA0071312_3141</name>
    <name evidence="12" type="ORF">HLUCCO17_13190</name>
</gene>
<dbReference type="PROSITE" id="PS50294">
    <property type="entry name" value="WD_REPEATS_REGION"/>
    <property type="match status" value="1"/>
</dbReference>
<protein>
    <submittedName>
        <fullName evidence="12">Monoheme cytochrome c</fullName>
    </submittedName>
    <submittedName>
        <fullName evidence="13">WD-40 repeat-containing protein</fullName>
    </submittedName>
</protein>
<dbReference type="PRINTS" id="PR00604">
    <property type="entry name" value="CYTCHRMECIAB"/>
</dbReference>
<comment type="caution">
    <text evidence="12">The sequence shown here is derived from an EMBL/GenBank/DDBJ whole genome shotgun (WGS) entry which is preliminary data.</text>
</comment>
<sequence length="413" mass="43520">MRRFMLAVLLAPTLLAAPAAAQDLQGHGGPVSALAVEGAAVLSGSFDTRAIVWDGESAVARLVLRFHDGSVTATAFLPDGGFATAGQDGRIALWDEDAREPRFTTALHQGPVAELAVSPDGTVLAAASWDGRIQLVDLTANEARLVDAHQGMVTGIAYRADGDLLSIGSDLRLVTWRDGESAHTLGLPDSPNGLAVLDTGVAVIFADGALRVFDGDGMSGERQLSQRPLVSIASSNGVLAAAAVTGEVWLLDAGNLASRHAILPEQGAIWSLAITGDDLLTGGADGLIRRWDLTTGAPRGSGEAPTEIAFDDGSRGAEVWRSCALCHALTPDDGNRAGPTMHGIFGRRIGTAEGYDYSQALREMDIVWTPRTVAELFEYGPEAYTPGTRMPEQRIPSDDDREALVEFLARMTE</sequence>
<reference evidence="12 14" key="1">
    <citation type="submission" date="2015-09" db="EMBL/GenBank/DDBJ databases">
        <title>Identification and resolution of microdiversity through metagenomic sequencing of parallel consortia.</title>
        <authorList>
            <person name="Nelson W.C."/>
            <person name="Romine M.F."/>
            <person name="Lindemann S.R."/>
        </authorList>
    </citation>
    <scope>NUCLEOTIDE SEQUENCE [LARGE SCALE GENOMIC DNA]</scope>
    <source>
        <strain evidence="12">HL-109</strain>
    </source>
</reference>
<dbReference type="InterPro" id="IPR009056">
    <property type="entry name" value="Cyt_c-like_dom"/>
</dbReference>
<evidence type="ECO:0000259" key="11">
    <source>
        <dbReference type="PROSITE" id="PS51007"/>
    </source>
</evidence>
<evidence type="ECO:0000256" key="10">
    <source>
        <dbReference type="SAM" id="SignalP"/>
    </source>
</evidence>
<dbReference type="InterPro" id="IPR036909">
    <property type="entry name" value="Cyt_c-like_dom_sf"/>
</dbReference>
<dbReference type="Pfam" id="PF00034">
    <property type="entry name" value="Cytochrom_C"/>
    <property type="match status" value="1"/>
</dbReference>
<keyword evidence="10" id="KW-0732">Signal</keyword>
<dbReference type="PROSITE" id="PS50082">
    <property type="entry name" value="WD_REPEATS_2"/>
    <property type="match status" value="4"/>
</dbReference>
<keyword evidence="5" id="KW-0677">Repeat</keyword>
<dbReference type="InterPro" id="IPR015943">
    <property type="entry name" value="WD40/YVTN_repeat-like_dom_sf"/>
</dbReference>
<evidence type="ECO:0000256" key="5">
    <source>
        <dbReference type="ARBA" id="ARBA00022737"/>
    </source>
</evidence>
<dbReference type="EMBL" id="FMBM01000002">
    <property type="protein sequence ID" value="SCC82162.1"/>
    <property type="molecule type" value="Genomic_DNA"/>
</dbReference>
<feature type="repeat" description="WD" evidence="8">
    <location>
        <begin position="64"/>
        <end position="95"/>
    </location>
</feature>
<dbReference type="Gene3D" id="1.10.760.10">
    <property type="entry name" value="Cytochrome c-like domain"/>
    <property type="match status" value="1"/>
</dbReference>
<feature type="chain" id="PRO_5006145998" evidence="10">
    <location>
        <begin position="22"/>
        <end position="413"/>
    </location>
</feature>
<feature type="repeat" description="WD" evidence="8">
    <location>
        <begin position="24"/>
        <end position="54"/>
    </location>
</feature>
<organism evidence="12 14">
    <name type="scientific">Saliniramus fredricksonii</name>
    <dbReference type="NCBI Taxonomy" id="1653334"/>
    <lineage>
        <taxon>Bacteria</taxon>
        <taxon>Pseudomonadati</taxon>
        <taxon>Pseudomonadota</taxon>
        <taxon>Alphaproteobacteria</taxon>
        <taxon>Hyphomicrobiales</taxon>
        <taxon>Salinarimonadaceae</taxon>
        <taxon>Saliniramus</taxon>
    </lineage>
</organism>
<evidence type="ECO:0000256" key="7">
    <source>
        <dbReference type="ARBA" id="ARBA00023004"/>
    </source>
</evidence>
<dbReference type="Pfam" id="PF00400">
    <property type="entry name" value="WD40"/>
    <property type="match status" value="3"/>
</dbReference>
<dbReference type="PATRIC" id="fig|1653334.4.peg.306"/>
<proteinExistence type="predicted"/>
<dbReference type="Proteomes" id="UP000050497">
    <property type="component" value="Unassembled WGS sequence"/>
</dbReference>
<keyword evidence="15" id="KW-1185">Reference proteome</keyword>
<dbReference type="Gene3D" id="2.130.10.10">
    <property type="entry name" value="YVTN repeat-like/Quinoprotein amine dehydrogenase"/>
    <property type="match status" value="2"/>
</dbReference>
<keyword evidence="7 9" id="KW-0408">Iron</keyword>
<evidence type="ECO:0000256" key="6">
    <source>
        <dbReference type="ARBA" id="ARBA00022982"/>
    </source>
</evidence>
<evidence type="ECO:0000256" key="1">
    <source>
        <dbReference type="ARBA" id="ARBA00022448"/>
    </source>
</evidence>
<evidence type="ECO:0000256" key="2">
    <source>
        <dbReference type="ARBA" id="ARBA00022574"/>
    </source>
</evidence>
<feature type="signal peptide" evidence="10">
    <location>
        <begin position="1"/>
        <end position="21"/>
    </location>
</feature>
<evidence type="ECO:0000313" key="15">
    <source>
        <dbReference type="Proteomes" id="UP000182800"/>
    </source>
</evidence>
<dbReference type="STRING" id="1653334.GA0071312_3141"/>
<dbReference type="AlphaFoldDB" id="A0A0P7Y6H1"/>
<feature type="domain" description="Cytochrome c" evidence="11">
    <location>
        <begin position="311"/>
        <end position="412"/>
    </location>
</feature>
<evidence type="ECO:0000313" key="13">
    <source>
        <dbReference type="EMBL" id="SCC82162.1"/>
    </source>
</evidence>
<dbReference type="RefSeq" id="WP_238947248.1">
    <property type="nucleotide sequence ID" value="NZ_FMBM01000002.1"/>
</dbReference>
<dbReference type="EMBL" id="LJSX01000021">
    <property type="protein sequence ID" value="KPQ09845.1"/>
    <property type="molecule type" value="Genomic_DNA"/>
</dbReference>
<keyword evidence="4 9" id="KW-0479">Metal-binding</keyword>
<evidence type="ECO:0000256" key="9">
    <source>
        <dbReference type="PROSITE-ProRule" id="PRU00433"/>
    </source>
</evidence>
<evidence type="ECO:0000256" key="3">
    <source>
        <dbReference type="ARBA" id="ARBA00022617"/>
    </source>
</evidence>
<name>A0A0P7Y6H1_9HYPH</name>
<dbReference type="PANTHER" id="PTHR22847:SF637">
    <property type="entry name" value="WD REPEAT DOMAIN 5B"/>
    <property type="match status" value="1"/>
</dbReference>
<dbReference type="Proteomes" id="UP000182800">
    <property type="component" value="Unassembled WGS sequence"/>
</dbReference>
<keyword evidence="3 9" id="KW-0349">Heme</keyword>
<feature type="repeat" description="WD" evidence="8">
    <location>
        <begin position="279"/>
        <end position="301"/>
    </location>
</feature>